<dbReference type="Proteomes" id="UP000007174">
    <property type="component" value="Unassembled WGS sequence"/>
</dbReference>
<accession>H1VZI6</accession>
<evidence type="ECO:0000313" key="2">
    <source>
        <dbReference type="EMBL" id="CCF45648.1"/>
    </source>
</evidence>
<reference evidence="3" key="1">
    <citation type="journal article" date="2012" name="Nat. Genet.">
        <title>Lifestyle transitions in plant pathogenic Colletotrichum fungi deciphered by genome and transcriptome analyses.</title>
        <authorList>
            <person name="O'Connell R.J."/>
            <person name="Thon M.R."/>
            <person name="Hacquard S."/>
            <person name="Amyotte S.G."/>
            <person name="Kleemann J."/>
            <person name="Torres M.F."/>
            <person name="Damm U."/>
            <person name="Buiate E.A."/>
            <person name="Epstein L."/>
            <person name="Alkan N."/>
            <person name="Altmueller J."/>
            <person name="Alvarado-Balderrama L."/>
            <person name="Bauser C.A."/>
            <person name="Becker C."/>
            <person name="Birren B.W."/>
            <person name="Chen Z."/>
            <person name="Choi J."/>
            <person name="Crouch J.A."/>
            <person name="Duvick J.P."/>
            <person name="Farman M.A."/>
            <person name="Gan P."/>
            <person name="Heiman D."/>
            <person name="Henrissat B."/>
            <person name="Howard R.J."/>
            <person name="Kabbage M."/>
            <person name="Koch C."/>
            <person name="Kracher B."/>
            <person name="Kubo Y."/>
            <person name="Law A.D."/>
            <person name="Lebrun M.-H."/>
            <person name="Lee Y.-H."/>
            <person name="Miyara I."/>
            <person name="Moore N."/>
            <person name="Neumann U."/>
            <person name="Nordstroem K."/>
            <person name="Panaccione D.G."/>
            <person name="Panstruga R."/>
            <person name="Place M."/>
            <person name="Proctor R.H."/>
            <person name="Prusky D."/>
            <person name="Rech G."/>
            <person name="Reinhardt R."/>
            <person name="Rollins J.A."/>
            <person name="Rounsley S."/>
            <person name="Schardl C.L."/>
            <person name="Schwartz D.C."/>
            <person name="Shenoy N."/>
            <person name="Shirasu K."/>
            <person name="Sikhakolli U.R."/>
            <person name="Stueber K."/>
            <person name="Sukno S.A."/>
            <person name="Sweigard J.A."/>
            <person name="Takano Y."/>
            <person name="Takahara H."/>
            <person name="Trail F."/>
            <person name="van der Does H.C."/>
            <person name="Voll L.M."/>
            <person name="Will I."/>
            <person name="Young S."/>
            <person name="Zeng Q."/>
            <person name="Zhang J."/>
            <person name="Zhou S."/>
            <person name="Dickman M.B."/>
            <person name="Schulze-Lefert P."/>
            <person name="Ver Loren van Themaat E."/>
            <person name="Ma L.-J."/>
            <person name="Vaillancourt L.J."/>
        </authorList>
    </citation>
    <scope>NUCLEOTIDE SEQUENCE [LARGE SCALE GENOMIC DNA]</scope>
    <source>
        <strain evidence="3">IMI 349063</strain>
    </source>
</reference>
<feature type="non-terminal residue" evidence="2">
    <location>
        <position position="98"/>
    </location>
</feature>
<feature type="region of interest" description="Disordered" evidence="1">
    <location>
        <begin position="79"/>
        <end position="98"/>
    </location>
</feature>
<protein>
    <submittedName>
        <fullName evidence="2">Uncharacterized protein</fullName>
    </submittedName>
</protein>
<sequence length="98" mass="10163">MRVGVAGTPGCQVGLECDDGQGGDHGDQAGHLGVASVEDGGETWISERGEGRRKKMDEGRREKDAGAEVLAVEEDDALGSALGSPSREQGDAASCWMF</sequence>
<name>H1VZI6_COLHI</name>
<evidence type="ECO:0000256" key="1">
    <source>
        <dbReference type="SAM" id="MobiDB-lite"/>
    </source>
</evidence>
<dbReference type="AlphaFoldDB" id="H1VZI6"/>
<feature type="compositionally biased region" description="Basic and acidic residues" evidence="1">
    <location>
        <begin position="45"/>
        <end position="65"/>
    </location>
</feature>
<feature type="region of interest" description="Disordered" evidence="1">
    <location>
        <begin position="18"/>
        <end position="65"/>
    </location>
</feature>
<organism evidence="2 3">
    <name type="scientific">Colletotrichum higginsianum (strain IMI 349063)</name>
    <name type="common">Crucifer anthracnose fungus</name>
    <dbReference type="NCBI Taxonomy" id="759273"/>
    <lineage>
        <taxon>Eukaryota</taxon>
        <taxon>Fungi</taxon>
        <taxon>Dikarya</taxon>
        <taxon>Ascomycota</taxon>
        <taxon>Pezizomycotina</taxon>
        <taxon>Sordariomycetes</taxon>
        <taxon>Hypocreomycetidae</taxon>
        <taxon>Glomerellales</taxon>
        <taxon>Glomerellaceae</taxon>
        <taxon>Colletotrichum</taxon>
        <taxon>Colletotrichum destructivum species complex</taxon>
    </lineage>
</organism>
<evidence type="ECO:0000313" key="3">
    <source>
        <dbReference type="Proteomes" id="UP000007174"/>
    </source>
</evidence>
<dbReference type="HOGENOM" id="CLU_2339094_0_0_1"/>
<proteinExistence type="predicted"/>
<gene>
    <name evidence="2" type="ORF">CH063_14662</name>
</gene>
<dbReference type="EMBL" id="CACQ02007941">
    <property type="protein sequence ID" value="CCF45648.1"/>
    <property type="molecule type" value="Genomic_DNA"/>
</dbReference>